<evidence type="ECO:0000313" key="1">
    <source>
        <dbReference type="EMBL" id="KAB2388947.1"/>
    </source>
</evidence>
<sequence>MNISCKSKLFLILSSHRSGSSATAGILDVLGVHMGDSLLKPSSTNPKGYFENVDFVYLNDKILNSIGAAWDNPPKREELRCSIELSSDIFSFLSKHIKPLWGLKDPRMILTFDIWKPYLNQLGDITYIFTWRPIQESVSSLVNRNKIDEQTAVNILTRYQENLIYYRNQLEQENKDIIDVHFDKLLENPEKIVKEINCRIGKKYYHNLDNVTNFLDKKLKHF</sequence>
<dbReference type="AlphaFoldDB" id="A0A9W7QA71"/>
<comment type="caution">
    <text evidence="1">The sequence shown here is derived from an EMBL/GenBank/DDBJ whole genome shotgun (WGS) entry which is preliminary data.</text>
</comment>
<dbReference type="Gene3D" id="3.40.50.300">
    <property type="entry name" value="P-loop containing nucleotide triphosphate hydrolases"/>
    <property type="match status" value="1"/>
</dbReference>
<reference evidence="1 2" key="1">
    <citation type="submission" date="2019-10" db="EMBL/GenBank/DDBJ databases">
        <title>Bacillus from the desert of Cuatro Cinegas, Coahuila.</title>
        <authorList>
            <person name="Olmedo-Alvarez G."/>
            <person name="Saldana S."/>
            <person name="Barcelo D."/>
        </authorList>
    </citation>
    <scope>NUCLEOTIDE SEQUENCE [LARGE SCALE GENOMIC DNA]</scope>
    <source>
        <strain evidence="1 2">CH417_13T</strain>
    </source>
</reference>
<dbReference type="Proteomes" id="UP000475765">
    <property type="component" value="Unassembled WGS sequence"/>
</dbReference>
<proteinExistence type="predicted"/>
<protein>
    <submittedName>
        <fullName evidence="1">Sulfotransferase family protein</fullName>
    </submittedName>
</protein>
<accession>A0A9W7QA71</accession>
<dbReference type="EMBL" id="WBPP01000045">
    <property type="protein sequence ID" value="KAB2388947.1"/>
    <property type="molecule type" value="Genomic_DNA"/>
</dbReference>
<name>A0A9W7QA71_BACCE</name>
<dbReference type="SUPFAM" id="SSF52540">
    <property type="entry name" value="P-loop containing nucleoside triphosphate hydrolases"/>
    <property type="match status" value="1"/>
</dbReference>
<evidence type="ECO:0000313" key="2">
    <source>
        <dbReference type="Proteomes" id="UP000475765"/>
    </source>
</evidence>
<dbReference type="InterPro" id="IPR027417">
    <property type="entry name" value="P-loop_NTPase"/>
</dbReference>
<dbReference type="RefSeq" id="WP_151522217.1">
    <property type="nucleotide sequence ID" value="NZ_JBNIKS010000041.1"/>
</dbReference>
<organism evidence="1 2">
    <name type="scientific">Bacillus cereus</name>
    <dbReference type="NCBI Taxonomy" id="1396"/>
    <lineage>
        <taxon>Bacteria</taxon>
        <taxon>Bacillati</taxon>
        <taxon>Bacillota</taxon>
        <taxon>Bacilli</taxon>
        <taxon>Bacillales</taxon>
        <taxon>Bacillaceae</taxon>
        <taxon>Bacillus</taxon>
        <taxon>Bacillus cereus group</taxon>
    </lineage>
</organism>
<gene>
    <name evidence="1" type="ORF">F8172_24555</name>
</gene>